<evidence type="ECO:0000256" key="2">
    <source>
        <dbReference type="SAM" id="SignalP"/>
    </source>
</evidence>
<name>A0A2M4C901_9DIPT</name>
<feature type="chain" id="PRO_5014960573" evidence="2">
    <location>
        <begin position="20"/>
        <end position="97"/>
    </location>
</feature>
<sequence length="97" mass="10318">MVLPIVLHLLPSAVHPTVGQRSHLDETHTSRGAGGLLQQSGRVHPEAGSLRALGLPKVSPRVRTSGHTAALRVFLWKGARSGAASVADTAFVWRTVR</sequence>
<proteinExistence type="predicted"/>
<reference evidence="3" key="1">
    <citation type="submission" date="2018-01" db="EMBL/GenBank/DDBJ databases">
        <title>An insight into the sialome of Amazonian anophelines.</title>
        <authorList>
            <person name="Ribeiro J.M."/>
            <person name="Scarpassa V."/>
            <person name="Calvo E."/>
        </authorList>
    </citation>
    <scope>NUCLEOTIDE SEQUENCE</scope>
    <source>
        <tissue evidence="3">Salivary glands</tissue>
    </source>
</reference>
<feature type="signal peptide" evidence="2">
    <location>
        <begin position="1"/>
        <end position="19"/>
    </location>
</feature>
<protein>
    <submittedName>
        <fullName evidence="3">Putative secreted protein</fullName>
    </submittedName>
</protein>
<feature type="region of interest" description="Disordered" evidence="1">
    <location>
        <begin position="18"/>
        <end position="39"/>
    </location>
</feature>
<evidence type="ECO:0000313" key="3">
    <source>
        <dbReference type="EMBL" id="MBW61822.1"/>
    </source>
</evidence>
<keyword evidence="2" id="KW-0732">Signal</keyword>
<organism evidence="3">
    <name type="scientific">Anopheles marajoara</name>
    <dbReference type="NCBI Taxonomy" id="58244"/>
    <lineage>
        <taxon>Eukaryota</taxon>
        <taxon>Metazoa</taxon>
        <taxon>Ecdysozoa</taxon>
        <taxon>Arthropoda</taxon>
        <taxon>Hexapoda</taxon>
        <taxon>Insecta</taxon>
        <taxon>Pterygota</taxon>
        <taxon>Neoptera</taxon>
        <taxon>Endopterygota</taxon>
        <taxon>Diptera</taxon>
        <taxon>Nematocera</taxon>
        <taxon>Culicoidea</taxon>
        <taxon>Culicidae</taxon>
        <taxon>Anophelinae</taxon>
        <taxon>Anopheles</taxon>
    </lineage>
</organism>
<dbReference type="AlphaFoldDB" id="A0A2M4C901"/>
<dbReference type="EMBL" id="GGFJ01012681">
    <property type="protein sequence ID" value="MBW61822.1"/>
    <property type="molecule type" value="Transcribed_RNA"/>
</dbReference>
<accession>A0A2M4C901</accession>
<evidence type="ECO:0000256" key="1">
    <source>
        <dbReference type="SAM" id="MobiDB-lite"/>
    </source>
</evidence>